<evidence type="ECO:0000313" key="1">
    <source>
        <dbReference type="EMBL" id="AEY99244.1"/>
    </source>
</evidence>
<reference evidence="1" key="1">
    <citation type="journal article" date="2012" name="Proc. Natl. Acad. Sci. U.S.A.">
        <title>Provirophages and transpovirons as the diverse mobilome of giant viruses.</title>
        <authorList>
            <person name="Desnues C."/>
            <person name="La Scola B."/>
            <person name="Yutin N."/>
            <person name="Fournous G."/>
            <person name="Robert C."/>
            <person name="Azza S."/>
            <person name="Jardot P."/>
            <person name="Monteil S."/>
            <person name="Campocasso A."/>
            <person name="Koonin E.V."/>
            <person name="Raoult D."/>
        </authorList>
    </citation>
    <scope>NUCLEOTIDE SEQUENCE</scope>
</reference>
<accession>H6WBD0</accession>
<sequence>MSKRIGRPRKKPEDKAKPNDKLICNICGGGYTRANISKHKKTQKHQIFEQMNDKVRKSIIGKQYKNTIEKRKKKKIITP</sequence>
<gene>
    <name evidence="1" type="ORF">tv_L3</name>
</gene>
<protein>
    <submittedName>
        <fullName evidence="1">Zinc finger C2H2-type domain-containing protein</fullName>
    </submittedName>
</protein>
<name>H6WBD0_9VIRU</name>
<proteinExistence type="predicted"/>
<organism evidence="1">
    <name type="scientific">Megavirus courdo7</name>
    <dbReference type="NCBI Taxonomy" id="1128135"/>
    <lineage>
        <taxon>Viruses</taxon>
        <taxon>Varidnaviria</taxon>
        <taxon>Bamfordvirae</taxon>
        <taxon>Nucleocytoviricota</taxon>
        <taxon>Megaviricetes</taxon>
        <taxon>Imitervirales</taxon>
        <taxon>Mimiviridae</taxon>
        <taxon>Megamimivirinae</taxon>
        <taxon>Megavirus</taxon>
    </lineage>
</organism>
<dbReference type="EMBL" id="JQ063126">
    <property type="protein sequence ID" value="AEY99244.1"/>
    <property type="molecule type" value="Genomic_DNA"/>
</dbReference>